<protein>
    <recommendedName>
        <fullName evidence="8">FMN hydroxy acid dehydrogenase domain-containing protein</fullName>
    </recommendedName>
</protein>
<dbReference type="PANTHER" id="PTHR10578">
    <property type="entry name" value="S -2-HYDROXY-ACID OXIDASE-RELATED"/>
    <property type="match status" value="1"/>
</dbReference>
<organism evidence="9 10">
    <name type="scientific">Apatococcus lobatus</name>
    <dbReference type="NCBI Taxonomy" id="904363"/>
    <lineage>
        <taxon>Eukaryota</taxon>
        <taxon>Viridiplantae</taxon>
        <taxon>Chlorophyta</taxon>
        <taxon>core chlorophytes</taxon>
        <taxon>Trebouxiophyceae</taxon>
        <taxon>Chlorellales</taxon>
        <taxon>Chlorellaceae</taxon>
        <taxon>Apatococcus</taxon>
    </lineage>
</organism>
<feature type="binding site" evidence="7">
    <location>
        <begin position="308"/>
        <end position="312"/>
    </location>
    <ligand>
        <name>FMN</name>
        <dbReference type="ChEBI" id="CHEBI:58210"/>
    </ligand>
</feature>
<feature type="binding site" evidence="7">
    <location>
        <position position="280"/>
    </location>
    <ligand>
        <name>glyoxylate</name>
        <dbReference type="ChEBI" id="CHEBI:36655"/>
    </ligand>
</feature>
<dbReference type="InterPro" id="IPR013785">
    <property type="entry name" value="Aldolase_TIM"/>
</dbReference>
<feature type="binding site" evidence="7">
    <location>
        <position position="139"/>
    </location>
    <ligand>
        <name>glyoxylate</name>
        <dbReference type="ChEBI" id="CHEBI:36655"/>
    </ligand>
</feature>
<dbReference type="InterPro" id="IPR008259">
    <property type="entry name" value="FMN_hydac_DH_AS"/>
</dbReference>
<dbReference type="InterPro" id="IPR000262">
    <property type="entry name" value="FMN-dep_DH"/>
</dbReference>
<keyword evidence="2 7" id="KW-0285">Flavoprotein</keyword>
<dbReference type="CDD" id="cd02809">
    <property type="entry name" value="alpha_hydroxyacid_oxid_FMN"/>
    <property type="match status" value="1"/>
</dbReference>
<feature type="binding site" evidence="7">
    <location>
        <position position="277"/>
    </location>
    <ligand>
        <name>glyoxylate</name>
        <dbReference type="ChEBI" id="CHEBI:36655"/>
    </ligand>
</feature>
<evidence type="ECO:0000256" key="5">
    <source>
        <dbReference type="ARBA" id="ARBA00024042"/>
    </source>
</evidence>
<dbReference type="GO" id="GO:0016491">
    <property type="term" value="F:oxidoreductase activity"/>
    <property type="evidence" value="ECO:0007669"/>
    <property type="project" value="UniProtKB-KW"/>
</dbReference>
<evidence type="ECO:0000256" key="4">
    <source>
        <dbReference type="ARBA" id="ARBA00023002"/>
    </source>
</evidence>
<dbReference type="PROSITE" id="PS51349">
    <property type="entry name" value="FMN_HYDROXY_ACID_DH_2"/>
    <property type="match status" value="1"/>
</dbReference>
<keyword evidence="10" id="KW-1185">Reference proteome</keyword>
<feature type="binding site" evidence="7">
    <location>
        <position position="116"/>
    </location>
    <ligand>
        <name>FMN</name>
        <dbReference type="ChEBI" id="CHEBI:58210"/>
    </ligand>
</feature>
<evidence type="ECO:0000259" key="8">
    <source>
        <dbReference type="PROSITE" id="PS51349"/>
    </source>
</evidence>
<gene>
    <name evidence="9" type="ORF">WJX74_004654</name>
</gene>
<feature type="binding site" evidence="7">
    <location>
        <position position="275"/>
    </location>
    <ligand>
        <name>FMN</name>
        <dbReference type="ChEBI" id="CHEBI:58210"/>
    </ligand>
</feature>
<dbReference type="Pfam" id="PF01070">
    <property type="entry name" value="FMN_dh"/>
    <property type="match status" value="1"/>
</dbReference>
<feature type="binding site" evidence="7">
    <location>
        <position position="252"/>
    </location>
    <ligand>
        <name>FMN</name>
        <dbReference type="ChEBI" id="CHEBI:58210"/>
    </ligand>
</feature>
<proteinExistence type="inferred from homology"/>
<feature type="domain" description="FMN hydroxy acid dehydrogenase" evidence="8">
    <location>
        <begin position="8"/>
        <end position="382"/>
    </location>
</feature>
<name>A0AAW1QW04_9CHLO</name>
<accession>A0AAW1QW04</accession>
<evidence type="ECO:0000313" key="10">
    <source>
        <dbReference type="Proteomes" id="UP001438707"/>
    </source>
</evidence>
<evidence type="ECO:0000256" key="3">
    <source>
        <dbReference type="ARBA" id="ARBA00022643"/>
    </source>
</evidence>
<comment type="caution">
    <text evidence="9">The sequence shown here is derived from an EMBL/GenBank/DDBJ whole genome shotgun (WGS) entry which is preliminary data.</text>
</comment>
<feature type="active site" description="Proton acceptor" evidence="6">
    <location>
        <position position="277"/>
    </location>
</feature>
<dbReference type="Gene3D" id="3.20.20.70">
    <property type="entry name" value="Aldolase class I"/>
    <property type="match status" value="1"/>
</dbReference>
<evidence type="ECO:0000256" key="6">
    <source>
        <dbReference type="PIRSR" id="PIRSR000138-1"/>
    </source>
</evidence>
<comment type="cofactor">
    <cofactor evidence="1">
        <name>FMN</name>
        <dbReference type="ChEBI" id="CHEBI:58210"/>
    </cofactor>
</comment>
<dbReference type="PROSITE" id="PS00557">
    <property type="entry name" value="FMN_HYDROXY_ACID_DH_1"/>
    <property type="match status" value="1"/>
</dbReference>
<reference evidence="9 10" key="1">
    <citation type="journal article" date="2024" name="Nat. Commun.">
        <title>Phylogenomics reveals the evolutionary origins of lichenization in chlorophyte algae.</title>
        <authorList>
            <person name="Puginier C."/>
            <person name="Libourel C."/>
            <person name="Otte J."/>
            <person name="Skaloud P."/>
            <person name="Haon M."/>
            <person name="Grisel S."/>
            <person name="Petersen M."/>
            <person name="Berrin J.G."/>
            <person name="Delaux P.M."/>
            <person name="Dal Grande F."/>
            <person name="Keller J."/>
        </authorList>
    </citation>
    <scope>NUCLEOTIDE SEQUENCE [LARGE SCALE GENOMIC DNA]</scope>
    <source>
        <strain evidence="9 10">SAG 2145</strain>
    </source>
</reference>
<evidence type="ECO:0000313" key="9">
    <source>
        <dbReference type="EMBL" id="KAK9825272.1"/>
    </source>
</evidence>
<dbReference type="GO" id="GO:0010181">
    <property type="term" value="F:FMN binding"/>
    <property type="evidence" value="ECO:0007669"/>
    <property type="project" value="InterPro"/>
</dbReference>
<dbReference type="EMBL" id="JALJOS010000025">
    <property type="protein sequence ID" value="KAK9825272.1"/>
    <property type="molecule type" value="Genomic_DNA"/>
</dbReference>
<dbReference type="Proteomes" id="UP001438707">
    <property type="component" value="Unassembled WGS sequence"/>
</dbReference>
<dbReference type="SUPFAM" id="SSF51395">
    <property type="entry name" value="FMN-linked oxidoreductases"/>
    <property type="match status" value="1"/>
</dbReference>
<evidence type="ECO:0000256" key="2">
    <source>
        <dbReference type="ARBA" id="ARBA00022630"/>
    </source>
</evidence>
<evidence type="ECO:0000256" key="7">
    <source>
        <dbReference type="PIRSR" id="PIRSR000138-2"/>
    </source>
</evidence>
<feature type="binding site" evidence="7">
    <location>
        <position position="165"/>
    </location>
    <ligand>
        <name>FMN</name>
        <dbReference type="ChEBI" id="CHEBI:58210"/>
    </ligand>
</feature>
<dbReference type="GO" id="GO:0005737">
    <property type="term" value="C:cytoplasm"/>
    <property type="evidence" value="ECO:0007669"/>
    <property type="project" value="UniProtKB-ARBA"/>
</dbReference>
<keyword evidence="4" id="KW-0560">Oxidoreductase</keyword>
<dbReference type="PIRSF" id="PIRSF000138">
    <property type="entry name" value="Al-hdrx_acd_dh"/>
    <property type="match status" value="1"/>
</dbReference>
<dbReference type="FunFam" id="3.20.20.70:FF:000056">
    <property type="entry name" value="hydroxyacid oxidase 2"/>
    <property type="match status" value="1"/>
</dbReference>
<dbReference type="SMART" id="SM01240">
    <property type="entry name" value="IMPDH"/>
    <property type="match status" value="1"/>
</dbReference>
<dbReference type="PANTHER" id="PTHR10578:SF107">
    <property type="entry name" value="2-HYDROXYACID OXIDASE 1"/>
    <property type="match status" value="1"/>
</dbReference>
<feature type="binding site" evidence="7">
    <location>
        <begin position="331"/>
        <end position="332"/>
    </location>
    <ligand>
        <name>FMN</name>
        <dbReference type="ChEBI" id="CHEBI:58210"/>
    </ligand>
</feature>
<feature type="binding site" evidence="7">
    <location>
        <position position="174"/>
    </location>
    <ligand>
        <name>glyoxylate</name>
        <dbReference type="ChEBI" id="CHEBI:36655"/>
    </ligand>
</feature>
<keyword evidence="3 7" id="KW-0288">FMN</keyword>
<comment type="similarity">
    <text evidence="5">Belongs to the FMN-dependent alpha-hydroxy acid dehydrogenase family.</text>
</comment>
<feature type="binding site" evidence="7">
    <location>
        <begin position="87"/>
        <end position="89"/>
    </location>
    <ligand>
        <name>FMN</name>
        <dbReference type="ChEBI" id="CHEBI:58210"/>
    </ligand>
</feature>
<feature type="binding site" evidence="7">
    <location>
        <position position="137"/>
    </location>
    <ligand>
        <name>FMN</name>
        <dbReference type="ChEBI" id="CHEBI:58210"/>
    </ligand>
</feature>
<dbReference type="AlphaFoldDB" id="A0AAW1QW04"/>
<evidence type="ECO:0000256" key="1">
    <source>
        <dbReference type="ARBA" id="ARBA00001917"/>
    </source>
</evidence>
<dbReference type="InterPro" id="IPR037396">
    <property type="entry name" value="FMN_HAD"/>
</dbReference>
<sequence length="394" mass="42781">MTSTVTAAHDTQFYNLHELEELARRRISRAAFDFYAGGAEDLASLRENQVAFSRYKLLPRMLVDVSRIDTSCLLLGHKLSMPVLVAPTALQAMAHPQGELATARAAAAAGIAMGVSINANYTMEEVADSGHSMLFFQVYVFKNREAVQQLVKDVERKGYKGLIITVDCPTAGNREQDARNHFALPEGLTVKNMERVTGVQEVKDPSPSSKDAVEGKDDSAYHSMHTSVYDQSLSWDFIPWLRSITKLPILLKGILSPDDAHIAVHRYGVDGLIISNHGGRQCDYVPAAVDMLPQIVQVVNRKVPIIIDGGVRRGSDVVKALALGADAVMVGRPIIYGLAVGGQPAVEAVLSMLRRELELTMKLCGCTSLRSIVRNVVIAPPGAPATSSMAHSRL</sequence>
<dbReference type="InterPro" id="IPR012133">
    <property type="entry name" value="Alpha-hydoxy_acid_DH_FMN"/>
</dbReference>